<dbReference type="Pfam" id="PF08241">
    <property type="entry name" value="Methyltransf_11"/>
    <property type="match status" value="1"/>
</dbReference>
<proteinExistence type="predicted"/>
<feature type="transmembrane region" description="Helical" evidence="1">
    <location>
        <begin position="20"/>
        <end position="37"/>
    </location>
</feature>
<dbReference type="InterPro" id="IPR027625">
    <property type="entry name" value="OvoA_Cterm"/>
</dbReference>
<dbReference type="GO" id="GO:0008757">
    <property type="term" value="F:S-adenosylmethionine-dependent methyltransferase activity"/>
    <property type="evidence" value="ECO:0007669"/>
    <property type="project" value="InterPro"/>
</dbReference>
<evidence type="ECO:0000256" key="1">
    <source>
        <dbReference type="SAM" id="Phobius"/>
    </source>
</evidence>
<dbReference type="PANTHER" id="PTHR45445">
    <property type="match status" value="1"/>
</dbReference>
<evidence type="ECO:0000313" key="4">
    <source>
        <dbReference type="Proteomes" id="UP001174909"/>
    </source>
</evidence>
<dbReference type="SUPFAM" id="SSF53335">
    <property type="entry name" value="S-adenosyl-L-methionine-dependent methyltransferases"/>
    <property type="match status" value="1"/>
</dbReference>
<feature type="domain" description="Methyltransferase type 11" evidence="2">
    <location>
        <begin position="102"/>
        <end position="221"/>
    </location>
</feature>
<accession>A0AA35WWJ6</accession>
<gene>
    <name evidence="3" type="ORF">GBAR_LOCUS20447</name>
</gene>
<name>A0AA35WWJ6_GEOBA</name>
<dbReference type="InterPro" id="IPR029063">
    <property type="entry name" value="SAM-dependent_MTases_sf"/>
</dbReference>
<sequence>MAGELGLGVSLSRDMLKCGLLAGLGAGVLGSGIYWLWKRTRETPPNPYEDERMNHMYMAFHYTPPDEYLVHPNGPITALDFPLRCAQLCGKHQQEGVLKRALDVGCAVGRSTFELARDFEEVVGIDYSAAFIHRCQELKMTGRSAYRLKTEGDLGEDKIAAISPEIDRQRVLFMVGDGCNLPQLGQFGCVLAANLICRLPDPRPFFIRLRSIVVEGGLVVITSPYSWLEQYTPKANWLGGYKDNEGREVSGFDSMKEIMGTHFELVEEMGMPLLIRETVRLHQWTVAHATVWRRNNVSG</sequence>
<comment type="caution">
    <text evidence="3">The sequence shown here is derived from an EMBL/GenBank/DDBJ whole genome shotgun (WGS) entry which is preliminary data.</text>
</comment>
<protein>
    <recommendedName>
        <fullName evidence="2">Methyltransferase type 11 domain-containing protein</fullName>
    </recommendedName>
</protein>
<keyword evidence="4" id="KW-1185">Reference proteome</keyword>
<dbReference type="NCBIfam" id="TIGR04345">
    <property type="entry name" value="ovoA_Cterm"/>
    <property type="match status" value="1"/>
</dbReference>
<dbReference type="Gene3D" id="3.40.50.150">
    <property type="entry name" value="Vaccinia Virus protein VP39"/>
    <property type="match status" value="1"/>
</dbReference>
<evidence type="ECO:0000259" key="2">
    <source>
        <dbReference type="Pfam" id="PF08241"/>
    </source>
</evidence>
<dbReference type="EMBL" id="CASHTH010002873">
    <property type="protein sequence ID" value="CAI8036503.1"/>
    <property type="molecule type" value="Genomic_DNA"/>
</dbReference>
<organism evidence="3 4">
    <name type="scientific">Geodia barretti</name>
    <name type="common">Barrett's horny sponge</name>
    <dbReference type="NCBI Taxonomy" id="519541"/>
    <lineage>
        <taxon>Eukaryota</taxon>
        <taxon>Metazoa</taxon>
        <taxon>Porifera</taxon>
        <taxon>Demospongiae</taxon>
        <taxon>Heteroscleromorpha</taxon>
        <taxon>Tetractinellida</taxon>
        <taxon>Astrophorina</taxon>
        <taxon>Geodiidae</taxon>
        <taxon>Geodia</taxon>
    </lineage>
</organism>
<dbReference type="PANTHER" id="PTHR45445:SF2">
    <property type="entry name" value="METHYLTRANSFERASE TYPE 11 DOMAIN-CONTAINING PROTEIN"/>
    <property type="match status" value="1"/>
</dbReference>
<dbReference type="AlphaFoldDB" id="A0AA35WWJ6"/>
<evidence type="ECO:0000313" key="3">
    <source>
        <dbReference type="EMBL" id="CAI8036503.1"/>
    </source>
</evidence>
<keyword evidence="1" id="KW-1133">Transmembrane helix</keyword>
<dbReference type="InterPro" id="IPR013216">
    <property type="entry name" value="Methyltransf_11"/>
</dbReference>
<keyword evidence="1" id="KW-0472">Membrane</keyword>
<dbReference type="Proteomes" id="UP001174909">
    <property type="component" value="Unassembled WGS sequence"/>
</dbReference>
<dbReference type="CDD" id="cd02440">
    <property type="entry name" value="AdoMet_MTases"/>
    <property type="match status" value="1"/>
</dbReference>
<reference evidence="3" key="1">
    <citation type="submission" date="2023-03" db="EMBL/GenBank/DDBJ databases">
        <authorList>
            <person name="Steffen K."/>
            <person name="Cardenas P."/>
        </authorList>
    </citation>
    <scope>NUCLEOTIDE SEQUENCE</scope>
</reference>
<keyword evidence="1" id="KW-0812">Transmembrane</keyword>